<dbReference type="Proteomes" id="UP000176854">
    <property type="component" value="Unassembled WGS sequence"/>
</dbReference>
<dbReference type="AlphaFoldDB" id="A0A1F5Z8W2"/>
<keyword evidence="1" id="KW-1133">Transmembrane helix</keyword>
<keyword evidence="1" id="KW-0472">Membrane</keyword>
<organism evidence="2 3">
    <name type="scientific">Candidatus Gottesmanbacteria bacterium RBG_16_43_7</name>
    <dbReference type="NCBI Taxonomy" id="1798373"/>
    <lineage>
        <taxon>Bacteria</taxon>
        <taxon>Candidatus Gottesmaniibacteriota</taxon>
    </lineage>
</organism>
<dbReference type="EMBL" id="MFJC01000039">
    <property type="protein sequence ID" value="OGG08909.1"/>
    <property type="molecule type" value="Genomic_DNA"/>
</dbReference>
<gene>
    <name evidence="2" type="ORF">A2154_02910</name>
</gene>
<reference evidence="2 3" key="1">
    <citation type="journal article" date="2016" name="Nat. Commun.">
        <title>Thousands of microbial genomes shed light on interconnected biogeochemical processes in an aquifer system.</title>
        <authorList>
            <person name="Anantharaman K."/>
            <person name="Brown C.T."/>
            <person name="Hug L.A."/>
            <person name="Sharon I."/>
            <person name="Castelle C.J."/>
            <person name="Probst A.J."/>
            <person name="Thomas B.C."/>
            <person name="Singh A."/>
            <person name="Wilkins M.J."/>
            <person name="Karaoz U."/>
            <person name="Brodie E.L."/>
            <person name="Williams K.H."/>
            <person name="Hubbard S.S."/>
            <person name="Banfield J.F."/>
        </authorList>
    </citation>
    <scope>NUCLEOTIDE SEQUENCE [LARGE SCALE GENOMIC DNA]</scope>
</reference>
<keyword evidence="1" id="KW-0812">Transmembrane</keyword>
<accession>A0A1F5Z8W2</accession>
<evidence type="ECO:0000313" key="3">
    <source>
        <dbReference type="Proteomes" id="UP000176854"/>
    </source>
</evidence>
<protein>
    <submittedName>
        <fullName evidence="2">Uncharacterized protein</fullName>
    </submittedName>
</protein>
<evidence type="ECO:0000256" key="1">
    <source>
        <dbReference type="SAM" id="Phobius"/>
    </source>
</evidence>
<evidence type="ECO:0000313" key="2">
    <source>
        <dbReference type="EMBL" id="OGG08909.1"/>
    </source>
</evidence>
<proteinExistence type="predicted"/>
<comment type="caution">
    <text evidence="2">The sequence shown here is derived from an EMBL/GenBank/DDBJ whole genome shotgun (WGS) entry which is preliminary data.</text>
</comment>
<name>A0A1F5Z8W2_9BACT</name>
<feature type="transmembrane region" description="Helical" evidence="1">
    <location>
        <begin position="7"/>
        <end position="29"/>
    </location>
</feature>
<sequence>MSKKIQLLIIILMIFFMILSVVLVVVYLVGGAYRSRITDVTSSDTPKEIARVTTGRITKLTIHRNSTDGCVEITPDGIVVIYDVCGEDPVETYRSQDVLGVGKLFKMISSGNYSRTKIPRAYRVIVHTTLGDIVVYIPSGPVGGGGLSGGAGGTGSQPDISDIIDSIIDQKPTPTFLPTQPAPYTPTPIITYTLTPTPVPTQTYFLSPTPTPLSYQQGGLFSCDFYTDPLVGKKPYRVSNVVCSTDPLPL</sequence>